<proteinExistence type="predicted"/>
<dbReference type="EMBL" id="JAUNZN010000001">
    <property type="protein sequence ID" value="KAK4828697.1"/>
    <property type="molecule type" value="Genomic_DNA"/>
</dbReference>
<evidence type="ECO:0000313" key="2">
    <source>
        <dbReference type="Proteomes" id="UP001333110"/>
    </source>
</evidence>
<gene>
    <name evidence="1" type="ORF">QYF61_000535</name>
</gene>
<dbReference type="Proteomes" id="UP001333110">
    <property type="component" value="Unassembled WGS sequence"/>
</dbReference>
<accession>A0AAN7P9L3</accession>
<organism evidence="1 2">
    <name type="scientific">Mycteria americana</name>
    <name type="common">Wood stork</name>
    <dbReference type="NCBI Taxonomy" id="33587"/>
    <lineage>
        <taxon>Eukaryota</taxon>
        <taxon>Metazoa</taxon>
        <taxon>Chordata</taxon>
        <taxon>Craniata</taxon>
        <taxon>Vertebrata</taxon>
        <taxon>Euteleostomi</taxon>
        <taxon>Archelosauria</taxon>
        <taxon>Archosauria</taxon>
        <taxon>Dinosauria</taxon>
        <taxon>Saurischia</taxon>
        <taxon>Theropoda</taxon>
        <taxon>Coelurosauria</taxon>
        <taxon>Aves</taxon>
        <taxon>Neognathae</taxon>
        <taxon>Neoaves</taxon>
        <taxon>Aequornithes</taxon>
        <taxon>Ciconiiformes</taxon>
        <taxon>Ciconiidae</taxon>
        <taxon>Mycteria</taxon>
    </lineage>
</organism>
<name>A0AAN7P9L3_MYCAM</name>
<dbReference type="AlphaFoldDB" id="A0AAN7P9L3"/>
<comment type="caution">
    <text evidence="1">The sequence shown here is derived from an EMBL/GenBank/DDBJ whole genome shotgun (WGS) entry which is preliminary data.</text>
</comment>
<sequence length="229" mass="25581">MEKQALGAAHGCRRVTRAGAGTTTAHCLPALWGEVIPTALAVTVHRGFIFLDTGRSLTLCSCVLLTTSRFPVLHRAACPCHVSVRQRAVKPRISSHSCSEALGRRLMGFHPFRGGAAPVAGWLRALQSLEQHHPPHIDTLTRDNFSTPVNFQIKWDAEIRTIFDEGGASLKFMKEIPLEVENHRITESHRLEKTFKIIESNRKPNTTKTTTTPCPKHLIQMSFKYLQGW</sequence>
<keyword evidence="2" id="KW-1185">Reference proteome</keyword>
<protein>
    <submittedName>
        <fullName evidence="1">Uncharacterized protein</fullName>
    </submittedName>
</protein>
<evidence type="ECO:0000313" key="1">
    <source>
        <dbReference type="EMBL" id="KAK4828697.1"/>
    </source>
</evidence>
<reference evidence="1 2" key="1">
    <citation type="journal article" date="2023" name="J. Hered.">
        <title>Chromosome-level genome of the wood stork (Mycteria americana) provides insight into avian chromosome evolution.</title>
        <authorList>
            <person name="Flamio R. Jr."/>
            <person name="Ramstad K.M."/>
        </authorList>
    </citation>
    <scope>NUCLEOTIDE SEQUENCE [LARGE SCALE GENOMIC DNA]</scope>
    <source>
        <strain evidence="1">JAX WOST 10</strain>
    </source>
</reference>